<evidence type="ECO:0000313" key="14">
    <source>
        <dbReference type="EMBL" id="MBV7257214.1"/>
    </source>
</evidence>
<feature type="domain" description="Mur ligase central" evidence="13">
    <location>
        <begin position="102"/>
        <end position="293"/>
    </location>
</feature>
<comment type="function">
    <text evidence="9 10">Involved in cell wall formation. Catalyzes the final step in the synthesis of UDP-N-acetylmuramoyl-pentapeptide, the precursor of murein.</text>
</comment>
<dbReference type="PANTHER" id="PTHR43024:SF1">
    <property type="entry name" value="UDP-N-ACETYLMURAMOYL-TRIPEPTIDE--D-ALANYL-D-ALANINE LIGASE"/>
    <property type="match status" value="1"/>
</dbReference>
<proteinExistence type="inferred from homology"/>
<evidence type="ECO:0000256" key="5">
    <source>
        <dbReference type="ARBA" id="ARBA00022960"/>
    </source>
</evidence>
<dbReference type="HAMAP" id="MF_02019">
    <property type="entry name" value="MurF"/>
    <property type="match status" value="1"/>
</dbReference>
<evidence type="ECO:0000256" key="2">
    <source>
        <dbReference type="ARBA" id="ARBA00022618"/>
    </source>
</evidence>
<keyword evidence="5 9" id="KW-0133">Cell shape</keyword>
<dbReference type="EMBL" id="JAGSPA010000003">
    <property type="protein sequence ID" value="MBV7257214.1"/>
    <property type="molecule type" value="Genomic_DNA"/>
</dbReference>
<comment type="catalytic activity">
    <reaction evidence="9 10">
        <text>D-alanyl-D-alanine + UDP-N-acetyl-alpha-D-muramoyl-L-alanyl-gamma-D-glutamyl-meso-2,6-diaminopimelate + ATP = UDP-N-acetyl-alpha-D-muramoyl-L-alanyl-gamma-D-glutamyl-meso-2,6-diaminopimeloyl-D-alanyl-D-alanine + ADP + phosphate + H(+)</text>
        <dbReference type="Rhea" id="RHEA:28374"/>
        <dbReference type="ChEBI" id="CHEBI:15378"/>
        <dbReference type="ChEBI" id="CHEBI:30616"/>
        <dbReference type="ChEBI" id="CHEBI:43474"/>
        <dbReference type="ChEBI" id="CHEBI:57822"/>
        <dbReference type="ChEBI" id="CHEBI:61386"/>
        <dbReference type="ChEBI" id="CHEBI:83905"/>
        <dbReference type="ChEBI" id="CHEBI:456216"/>
        <dbReference type="EC" id="6.3.2.10"/>
    </reaction>
</comment>
<evidence type="ECO:0000259" key="11">
    <source>
        <dbReference type="Pfam" id="PF01225"/>
    </source>
</evidence>
<dbReference type="GO" id="GO:0016874">
    <property type="term" value="F:ligase activity"/>
    <property type="evidence" value="ECO:0007669"/>
    <property type="project" value="UniProtKB-KW"/>
</dbReference>
<keyword evidence="8 9" id="KW-0961">Cell wall biogenesis/degradation</keyword>
<evidence type="ECO:0000256" key="9">
    <source>
        <dbReference type="HAMAP-Rule" id="MF_02019"/>
    </source>
</evidence>
<evidence type="ECO:0000256" key="6">
    <source>
        <dbReference type="ARBA" id="ARBA00022984"/>
    </source>
</evidence>
<dbReference type="EC" id="6.3.2.10" evidence="9 10"/>
<dbReference type="InterPro" id="IPR004101">
    <property type="entry name" value="Mur_ligase_C"/>
</dbReference>
<keyword evidence="15" id="KW-1185">Reference proteome</keyword>
<feature type="domain" description="Mur ligase C-terminal" evidence="12">
    <location>
        <begin position="330"/>
        <end position="436"/>
    </location>
</feature>
<evidence type="ECO:0000313" key="15">
    <source>
        <dbReference type="Proteomes" id="UP000722336"/>
    </source>
</evidence>
<dbReference type="Pfam" id="PF08245">
    <property type="entry name" value="Mur_ligase_M"/>
    <property type="match status" value="1"/>
</dbReference>
<name>A0ABS6SFM7_9SPHN</name>
<accession>A0ABS6SFM7</accession>
<dbReference type="RefSeq" id="WP_218446040.1">
    <property type="nucleotide sequence ID" value="NZ_JAGSPA010000003.1"/>
</dbReference>
<organism evidence="14 15">
    <name type="scientific">Pacificimonas pallii</name>
    <dbReference type="NCBI Taxonomy" id="2827236"/>
    <lineage>
        <taxon>Bacteria</taxon>
        <taxon>Pseudomonadati</taxon>
        <taxon>Pseudomonadota</taxon>
        <taxon>Alphaproteobacteria</taxon>
        <taxon>Sphingomonadales</taxon>
        <taxon>Sphingosinicellaceae</taxon>
        <taxon>Pacificimonas</taxon>
    </lineage>
</organism>
<evidence type="ECO:0000259" key="12">
    <source>
        <dbReference type="Pfam" id="PF02875"/>
    </source>
</evidence>
<dbReference type="InterPro" id="IPR051046">
    <property type="entry name" value="MurCDEF_CellWall_CoF430Synth"/>
</dbReference>
<sequence length="453" mass="47001">MTLWTSADIAAATGGTASADFTVDAVTFDSREVIGGELFVAMKGEVTDGHRFIGTAIDRGAAGCLVSAPVEAPHVLVKDGLAGLTALGIEARKRASAKIIGVTGSVGKTSVKEALRLALSEVEPLHTHASVKSYNNHTGVPLSLARMPADSRFGIFEMGMNHAGELSALTRLVRPDIAIITAIAPAHIEFFENEAAIADAKAEIFEGLTPGGTAILPLDSPHYVRLRARAERFADNVLTFGLDKRADVHVIRSAIVEHGTVVQAVVGDVEIAYTAQVAGEHWLSNAMATLAAAHAAGADIAAAALGIAQLQGLAGRGAQHEIPWGNGTVRLLDESYNANSASMKAALAVLADTATEGRRIAVLGAMKELGDRSDEYHAELAAPIRAAGADPVILVGEEMQPLAAELGCALLPNATAAEEWLRSELKAGDTVLVKGSNSIGLSRIISAFRGEAA</sequence>
<comment type="caution">
    <text evidence="14">The sequence shown here is derived from an EMBL/GenBank/DDBJ whole genome shotgun (WGS) entry which is preliminary data.</text>
</comment>
<dbReference type="Pfam" id="PF02875">
    <property type="entry name" value="Mur_ligase_C"/>
    <property type="match status" value="1"/>
</dbReference>
<keyword evidence="2 9" id="KW-0132">Cell division</keyword>
<dbReference type="InterPro" id="IPR005863">
    <property type="entry name" value="UDP-N-AcMur_synth"/>
</dbReference>
<feature type="binding site" evidence="9">
    <location>
        <begin position="104"/>
        <end position="110"/>
    </location>
    <ligand>
        <name>ATP</name>
        <dbReference type="ChEBI" id="CHEBI:30616"/>
    </ligand>
</feature>
<evidence type="ECO:0000259" key="13">
    <source>
        <dbReference type="Pfam" id="PF08245"/>
    </source>
</evidence>
<evidence type="ECO:0000256" key="1">
    <source>
        <dbReference type="ARBA" id="ARBA00022598"/>
    </source>
</evidence>
<feature type="domain" description="Mur ligase N-terminal catalytic" evidence="11">
    <location>
        <begin position="23"/>
        <end position="70"/>
    </location>
</feature>
<evidence type="ECO:0000256" key="4">
    <source>
        <dbReference type="ARBA" id="ARBA00022840"/>
    </source>
</evidence>
<protein>
    <recommendedName>
        <fullName evidence="9 10">UDP-N-acetylmuramoyl-tripeptide--D-alanyl-D-alanine ligase</fullName>
        <ecNumber evidence="9 10">6.3.2.10</ecNumber>
    </recommendedName>
    <alternativeName>
        <fullName evidence="9">D-alanyl-D-alanine-adding enzyme</fullName>
    </alternativeName>
</protein>
<dbReference type="Pfam" id="PF01225">
    <property type="entry name" value="Mur_ligase"/>
    <property type="match status" value="1"/>
</dbReference>
<dbReference type="NCBIfam" id="TIGR01143">
    <property type="entry name" value="murF"/>
    <property type="match status" value="1"/>
</dbReference>
<dbReference type="Proteomes" id="UP000722336">
    <property type="component" value="Unassembled WGS sequence"/>
</dbReference>
<dbReference type="InterPro" id="IPR000713">
    <property type="entry name" value="Mur_ligase_N"/>
</dbReference>
<keyword evidence="9" id="KW-0963">Cytoplasm</keyword>
<keyword evidence="4 9" id="KW-0067">ATP-binding</keyword>
<gene>
    <name evidence="9" type="primary">murF</name>
    <name evidence="14" type="ORF">KCG44_10515</name>
</gene>
<comment type="similarity">
    <text evidence="9">Belongs to the MurCDEF family. MurF subfamily.</text>
</comment>
<evidence type="ECO:0000256" key="10">
    <source>
        <dbReference type="RuleBase" id="RU004136"/>
    </source>
</evidence>
<dbReference type="PANTHER" id="PTHR43024">
    <property type="entry name" value="UDP-N-ACETYLMURAMOYL-TRIPEPTIDE--D-ALANYL-D-ALANINE LIGASE"/>
    <property type="match status" value="1"/>
</dbReference>
<dbReference type="InterPro" id="IPR013221">
    <property type="entry name" value="Mur_ligase_cen"/>
</dbReference>
<keyword evidence="1 9" id="KW-0436">Ligase</keyword>
<evidence type="ECO:0000256" key="8">
    <source>
        <dbReference type="ARBA" id="ARBA00023316"/>
    </source>
</evidence>
<evidence type="ECO:0000256" key="3">
    <source>
        <dbReference type="ARBA" id="ARBA00022741"/>
    </source>
</evidence>
<keyword evidence="7 9" id="KW-0131">Cell cycle</keyword>
<comment type="subcellular location">
    <subcellularLocation>
        <location evidence="9 10">Cytoplasm</location>
    </subcellularLocation>
</comment>
<comment type="pathway">
    <text evidence="9 10">Cell wall biogenesis; peptidoglycan biosynthesis.</text>
</comment>
<keyword evidence="3 9" id="KW-0547">Nucleotide-binding</keyword>
<keyword evidence="6 9" id="KW-0573">Peptidoglycan synthesis</keyword>
<reference evidence="14 15" key="1">
    <citation type="submission" date="2021-04" db="EMBL/GenBank/DDBJ databases">
        <authorList>
            <person name="Pira H."/>
            <person name="Risdian C."/>
            <person name="Wink J."/>
        </authorList>
    </citation>
    <scope>NUCLEOTIDE SEQUENCE [LARGE SCALE GENOMIC DNA]</scope>
    <source>
        <strain evidence="14 15">WHA3</strain>
    </source>
</reference>
<evidence type="ECO:0000256" key="7">
    <source>
        <dbReference type="ARBA" id="ARBA00023306"/>
    </source>
</evidence>